<dbReference type="SUPFAM" id="SSF144083">
    <property type="entry name" value="Magnesium transport protein CorA, transmembrane region"/>
    <property type="match status" value="1"/>
</dbReference>
<keyword evidence="8" id="KW-1185">Reference proteome</keyword>
<evidence type="ECO:0000256" key="4">
    <source>
        <dbReference type="ARBA" id="ARBA00023136"/>
    </source>
</evidence>
<reference evidence="7" key="1">
    <citation type="submission" date="2023-06" db="EMBL/GenBank/DDBJ databases">
        <title>Genome-scale phylogeny and comparative genomics of the fungal order Sordariales.</title>
        <authorList>
            <consortium name="Lawrence Berkeley National Laboratory"/>
            <person name="Hensen N."/>
            <person name="Bonometti L."/>
            <person name="Westerberg I."/>
            <person name="Brannstrom I.O."/>
            <person name="Guillou S."/>
            <person name="Cros-Aarteil S."/>
            <person name="Calhoun S."/>
            <person name="Haridas S."/>
            <person name="Kuo A."/>
            <person name="Mondo S."/>
            <person name="Pangilinan J."/>
            <person name="Riley R."/>
            <person name="Labutti K."/>
            <person name="Andreopoulos B."/>
            <person name="Lipzen A."/>
            <person name="Chen C."/>
            <person name="Yanf M."/>
            <person name="Daum C."/>
            <person name="Ng V."/>
            <person name="Clum A."/>
            <person name="Steindorff A."/>
            <person name="Ohm R."/>
            <person name="Martin F."/>
            <person name="Silar P."/>
            <person name="Natvig D."/>
            <person name="Lalanne C."/>
            <person name="Gautier V."/>
            <person name="Ament-Velasquez S.L."/>
            <person name="Kruys A."/>
            <person name="Hutchinson M.I."/>
            <person name="Powell A.J."/>
            <person name="Barry K."/>
            <person name="Miller A.N."/>
            <person name="Grigoriev I.V."/>
            <person name="Debuchy R."/>
            <person name="Gladieux P."/>
            <person name="Thoren M.H."/>
            <person name="Johannesson H."/>
        </authorList>
    </citation>
    <scope>NUCLEOTIDE SEQUENCE</scope>
    <source>
        <strain evidence="7">CBS 307.81</strain>
    </source>
</reference>
<protein>
    <submittedName>
        <fullName evidence="7">Uncharacterized protein</fullName>
    </submittedName>
</protein>
<proteinExistence type="predicted"/>
<evidence type="ECO:0000256" key="1">
    <source>
        <dbReference type="ARBA" id="ARBA00004141"/>
    </source>
</evidence>
<dbReference type="InterPro" id="IPR045863">
    <property type="entry name" value="CorA_TM1_TM2"/>
</dbReference>
<sequence>MHWTISTRTKDAEGSDSSGGTLSLRQRELPLEHDLECESVLEEQLSTSTGPVFVVSREYDKDYFHQCRSQLKWEAESLSKRFPTVDMIFLGQFYRNTGFMVPTFDPTKGYHGIMHHIRFFAPDNDPGHFIRDDRRLAELFESKTASSLGLQIKALHKLASQALDLRQSVRLQLKCLNHAEAILPRSENAQNLAPLFQWFSAYQVVLKTAEEKINTQLEQLRNLLSLRFNLETMEQTQTVARLTVLAFLFLPLSFVATIFGMTTLETSVVWYPAAAFPLLVFTIVVVYVTDRLIKSREAKEQMKHRDGFWRTMADEYAGATQIRMCALR</sequence>
<evidence type="ECO:0000256" key="6">
    <source>
        <dbReference type="SAM" id="Phobius"/>
    </source>
</evidence>
<evidence type="ECO:0000313" key="8">
    <source>
        <dbReference type="Proteomes" id="UP001174997"/>
    </source>
</evidence>
<name>A0AA40DCX8_9PEZI</name>
<dbReference type="Pfam" id="PF01544">
    <property type="entry name" value="CorA"/>
    <property type="match status" value="1"/>
</dbReference>
<organism evidence="7 8">
    <name type="scientific">Cercophora samala</name>
    <dbReference type="NCBI Taxonomy" id="330535"/>
    <lineage>
        <taxon>Eukaryota</taxon>
        <taxon>Fungi</taxon>
        <taxon>Dikarya</taxon>
        <taxon>Ascomycota</taxon>
        <taxon>Pezizomycotina</taxon>
        <taxon>Sordariomycetes</taxon>
        <taxon>Sordariomycetidae</taxon>
        <taxon>Sordariales</taxon>
        <taxon>Lasiosphaeriaceae</taxon>
        <taxon>Cercophora</taxon>
    </lineage>
</organism>
<dbReference type="AlphaFoldDB" id="A0AA40DCX8"/>
<comment type="subcellular location">
    <subcellularLocation>
        <location evidence="1">Membrane</location>
        <topology evidence="1">Multi-pass membrane protein</topology>
    </subcellularLocation>
</comment>
<dbReference type="InterPro" id="IPR002523">
    <property type="entry name" value="MgTranspt_CorA/ZnTranspt_ZntB"/>
</dbReference>
<dbReference type="EMBL" id="JAULSY010000015">
    <property type="protein sequence ID" value="KAK0672117.1"/>
    <property type="molecule type" value="Genomic_DNA"/>
</dbReference>
<gene>
    <name evidence="7" type="ORF">QBC41DRAFT_344027</name>
</gene>
<evidence type="ECO:0000256" key="2">
    <source>
        <dbReference type="ARBA" id="ARBA00022692"/>
    </source>
</evidence>
<evidence type="ECO:0000256" key="5">
    <source>
        <dbReference type="SAM" id="MobiDB-lite"/>
    </source>
</evidence>
<dbReference type="GO" id="GO:0016020">
    <property type="term" value="C:membrane"/>
    <property type="evidence" value="ECO:0007669"/>
    <property type="project" value="UniProtKB-SubCell"/>
</dbReference>
<dbReference type="Proteomes" id="UP001174997">
    <property type="component" value="Unassembled WGS sequence"/>
</dbReference>
<feature type="transmembrane region" description="Helical" evidence="6">
    <location>
        <begin position="242"/>
        <end position="262"/>
    </location>
</feature>
<feature type="transmembrane region" description="Helical" evidence="6">
    <location>
        <begin position="268"/>
        <end position="289"/>
    </location>
</feature>
<keyword evidence="4 6" id="KW-0472">Membrane</keyword>
<accession>A0AA40DCX8</accession>
<evidence type="ECO:0000313" key="7">
    <source>
        <dbReference type="EMBL" id="KAK0672117.1"/>
    </source>
</evidence>
<feature type="region of interest" description="Disordered" evidence="5">
    <location>
        <begin position="1"/>
        <end position="22"/>
    </location>
</feature>
<evidence type="ECO:0000256" key="3">
    <source>
        <dbReference type="ARBA" id="ARBA00022989"/>
    </source>
</evidence>
<keyword evidence="3 6" id="KW-1133">Transmembrane helix</keyword>
<keyword evidence="2 6" id="KW-0812">Transmembrane</keyword>
<comment type="caution">
    <text evidence="7">The sequence shown here is derived from an EMBL/GenBank/DDBJ whole genome shotgun (WGS) entry which is preliminary data.</text>
</comment>
<dbReference type="GO" id="GO:0046873">
    <property type="term" value="F:metal ion transmembrane transporter activity"/>
    <property type="evidence" value="ECO:0007669"/>
    <property type="project" value="InterPro"/>
</dbReference>
<dbReference type="Gene3D" id="1.20.58.340">
    <property type="entry name" value="Magnesium transport protein CorA, transmembrane region"/>
    <property type="match status" value="1"/>
</dbReference>